<sequence length="134" mass="14463">MSLTVEGFQSSALLAQINDHLQTLSEAERQEQVKKVKGIFQFNVKNKEGKVATWTFDMKTGNGAMHKGTVSGLKPDITIDIADSDFVDLADGKANGQKLFMSGKIKVKGAIMMATKLDTVLNAAKAKSGFKAKL</sequence>
<protein>
    <recommendedName>
        <fullName evidence="1">SCP2 domain-containing protein</fullName>
    </recommendedName>
</protein>
<dbReference type="Gene3D" id="3.30.1050.10">
    <property type="entry name" value="SCP2 sterol-binding domain"/>
    <property type="match status" value="1"/>
</dbReference>
<dbReference type="FunFam" id="3.30.1050.10:FF:000001">
    <property type="entry name" value="Putative Non-specific lipid-transfer protein"/>
    <property type="match status" value="1"/>
</dbReference>
<organism evidence="2 3">
    <name type="scientific">Linnemannia exigua</name>
    <dbReference type="NCBI Taxonomy" id="604196"/>
    <lineage>
        <taxon>Eukaryota</taxon>
        <taxon>Fungi</taxon>
        <taxon>Fungi incertae sedis</taxon>
        <taxon>Mucoromycota</taxon>
        <taxon>Mortierellomycotina</taxon>
        <taxon>Mortierellomycetes</taxon>
        <taxon>Mortierellales</taxon>
        <taxon>Mortierellaceae</taxon>
        <taxon>Linnemannia</taxon>
    </lineage>
</organism>
<dbReference type="Pfam" id="PF02036">
    <property type="entry name" value="SCP2"/>
    <property type="match status" value="1"/>
</dbReference>
<proteinExistence type="predicted"/>
<accession>A0AAD4H8K6</accession>
<name>A0AAD4H8K6_9FUNG</name>
<dbReference type="EMBL" id="JAAAIL010000310">
    <property type="protein sequence ID" value="KAG0277036.1"/>
    <property type="molecule type" value="Genomic_DNA"/>
</dbReference>
<evidence type="ECO:0000313" key="2">
    <source>
        <dbReference type="EMBL" id="KAG0277036.1"/>
    </source>
</evidence>
<reference evidence="2" key="1">
    <citation type="journal article" date="2020" name="Fungal Divers.">
        <title>Resolving the Mortierellaceae phylogeny through synthesis of multi-gene phylogenetics and phylogenomics.</title>
        <authorList>
            <person name="Vandepol N."/>
            <person name="Liber J."/>
            <person name="Desiro A."/>
            <person name="Na H."/>
            <person name="Kennedy M."/>
            <person name="Barry K."/>
            <person name="Grigoriev I.V."/>
            <person name="Miller A.N."/>
            <person name="O'Donnell K."/>
            <person name="Stajich J.E."/>
            <person name="Bonito G."/>
        </authorList>
    </citation>
    <scope>NUCLEOTIDE SEQUENCE</scope>
    <source>
        <strain evidence="2">NRRL 28262</strain>
    </source>
</reference>
<dbReference type="SUPFAM" id="SSF55718">
    <property type="entry name" value="SCP-like"/>
    <property type="match status" value="1"/>
</dbReference>
<dbReference type="AlphaFoldDB" id="A0AAD4H8K6"/>
<gene>
    <name evidence="2" type="ORF">BGZ95_006631</name>
</gene>
<keyword evidence="3" id="KW-1185">Reference proteome</keyword>
<evidence type="ECO:0000259" key="1">
    <source>
        <dbReference type="Pfam" id="PF02036"/>
    </source>
</evidence>
<dbReference type="PANTHER" id="PTHR10094:SF25">
    <property type="entry name" value="SCP2 STEROL-BINDING DOMAIN-CONTAINING PROTEIN 1"/>
    <property type="match status" value="1"/>
</dbReference>
<dbReference type="InterPro" id="IPR003033">
    <property type="entry name" value="SCP2_sterol-bd_dom"/>
</dbReference>
<evidence type="ECO:0000313" key="3">
    <source>
        <dbReference type="Proteomes" id="UP001194580"/>
    </source>
</evidence>
<dbReference type="Proteomes" id="UP001194580">
    <property type="component" value="Unassembled WGS sequence"/>
</dbReference>
<dbReference type="PANTHER" id="PTHR10094">
    <property type="entry name" value="STEROL CARRIER PROTEIN 2 SCP-2 FAMILY PROTEIN"/>
    <property type="match status" value="1"/>
</dbReference>
<comment type="caution">
    <text evidence="2">The sequence shown here is derived from an EMBL/GenBank/DDBJ whole genome shotgun (WGS) entry which is preliminary data.</text>
</comment>
<dbReference type="InterPro" id="IPR036527">
    <property type="entry name" value="SCP2_sterol-bd_dom_sf"/>
</dbReference>
<dbReference type="GO" id="GO:0005829">
    <property type="term" value="C:cytosol"/>
    <property type="evidence" value="ECO:0007669"/>
    <property type="project" value="TreeGrafter"/>
</dbReference>
<feature type="domain" description="SCP2" evidence="1">
    <location>
        <begin position="20"/>
        <end position="121"/>
    </location>
</feature>